<reference evidence="2" key="3">
    <citation type="journal article" date="2017" name="Nature">
        <title>Genome sequence of the progenitor of the wheat D genome Aegilops tauschii.</title>
        <authorList>
            <person name="Luo M.C."/>
            <person name="Gu Y.Q."/>
            <person name="Puiu D."/>
            <person name="Wang H."/>
            <person name="Twardziok S.O."/>
            <person name="Deal K.R."/>
            <person name="Huo N."/>
            <person name="Zhu T."/>
            <person name="Wang L."/>
            <person name="Wang Y."/>
            <person name="McGuire P.E."/>
            <person name="Liu S."/>
            <person name="Long H."/>
            <person name="Ramasamy R.K."/>
            <person name="Rodriguez J.C."/>
            <person name="Van S.L."/>
            <person name="Yuan L."/>
            <person name="Wang Z."/>
            <person name="Xia Z."/>
            <person name="Xiao L."/>
            <person name="Anderson O.D."/>
            <person name="Ouyang S."/>
            <person name="Liang Y."/>
            <person name="Zimin A.V."/>
            <person name="Pertea G."/>
            <person name="Qi P."/>
            <person name="Bennetzen J.L."/>
            <person name="Dai X."/>
            <person name="Dawson M.W."/>
            <person name="Muller H.G."/>
            <person name="Kugler K."/>
            <person name="Rivarola-Duarte L."/>
            <person name="Spannagl M."/>
            <person name="Mayer K.F.X."/>
            <person name="Lu F.H."/>
            <person name="Bevan M.W."/>
            <person name="Leroy P."/>
            <person name="Li P."/>
            <person name="You F.M."/>
            <person name="Sun Q."/>
            <person name="Liu Z."/>
            <person name="Lyons E."/>
            <person name="Wicker T."/>
            <person name="Salzberg S.L."/>
            <person name="Devos K.M."/>
            <person name="Dvorak J."/>
        </authorList>
    </citation>
    <scope>NUCLEOTIDE SEQUENCE [LARGE SCALE GENOMIC DNA]</scope>
    <source>
        <strain evidence="2">cv. AL8/78</strain>
    </source>
</reference>
<accession>A0A453C0R1</accession>
<evidence type="ECO:0000313" key="3">
    <source>
        <dbReference type="Proteomes" id="UP000015105"/>
    </source>
</evidence>
<reference evidence="3" key="2">
    <citation type="journal article" date="2017" name="Nat. Plants">
        <title>The Aegilops tauschii genome reveals multiple impacts of transposons.</title>
        <authorList>
            <person name="Zhao G."/>
            <person name="Zou C."/>
            <person name="Li K."/>
            <person name="Wang K."/>
            <person name="Li T."/>
            <person name="Gao L."/>
            <person name="Zhang X."/>
            <person name="Wang H."/>
            <person name="Yang Z."/>
            <person name="Liu X."/>
            <person name="Jiang W."/>
            <person name="Mao L."/>
            <person name="Kong X."/>
            <person name="Jiao Y."/>
            <person name="Jia J."/>
        </authorList>
    </citation>
    <scope>NUCLEOTIDE SEQUENCE [LARGE SCALE GENOMIC DNA]</scope>
    <source>
        <strain evidence="3">cv. AL8/78</strain>
    </source>
</reference>
<protein>
    <submittedName>
        <fullName evidence="2">Uncharacterized protein</fullName>
    </submittedName>
</protein>
<sequence length="94" mass="10802">MHVASNMYYVTLLMVFIADLKFQQLYRKCIGGCVYGCDHLATEMLLLIGCCDFFTVVNAFNFFRCCAFNFGGKDFVIQPHDVLRRICHRALLSC</sequence>
<reference evidence="2" key="4">
    <citation type="submission" date="2019-03" db="UniProtKB">
        <authorList>
            <consortium name="EnsemblPlants"/>
        </authorList>
    </citation>
    <scope>IDENTIFICATION</scope>
</reference>
<dbReference type="Gramene" id="AET2Gv20693500.2">
    <property type="protein sequence ID" value="AET2Gv20693500.2"/>
    <property type="gene ID" value="AET2Gv20693500"/>
</dbReference>
<name>A0A453C0R1_AEGTS</name>
<dbReference type="Proteomes" id="UP000015105">
    <property type="component" value="Chromosome 2D"/>
</dbReference>
<proteinExistence type="predicted"/>
<reference evidence="2" key="5">
    <citation type="journal article" date="2021" name="G3 (Bethesda)">
        <title>Aegilops tauschii genome assembly Aet v5.0 features greater sequence contiguity and improved annotation.</title>
        <authorList>
            <person name="Wang L."/>
            <person name="Zhu T."/>
            <person name="Rodriguez J.C."/>
            <person name="Deal K.R."/>
            <person name="Dubcovsky J."/>
            <person name="McGuire P.E."/>
            <person name="Lux T."/>
            <person name="Spannagl M."/>
            <person name="Mayer K.F.X."/>
            <person name="Baldrich P."/>
            <person name="Meyers B.C."/>
            <person name="Huo N."/>
            <person name="Gu Y.Q."/>
            <person name="Zhou H."/>
            <person name="Devos K.M."/>
            <person name="Bennetzen J.L."/>
            <person name="Unver T."/>
            <person name="Budak H."/>
            <person name="Gulick P.J."/>
            <person name="Galiba G."/>
            <person name="Kalapos B."/>
            <person name="Nelson D.R."/>
            <person name="Li P."/>
            <person name="You F.M."/>
            <person name="Luo M.C."/>
            <person name="Dvorak J."/>
        </authorList>
    </citation>
    <scope>NUCLEOTIDE SEQUENCE [LARGE SCALE GENOMIC DNA]</scope>
    <source>
        <strain evidence="2">cv. AL8/78</strain>
    </source>
</reference>
<keyword evidence="3" id="KW-1185">Reference proteome</keyword>
<dbReference type="EnsemblPlants" id="AET2Gv20693500.2">
    <property type="protein sequence ID" value="AET2Gv20693500.2"/>
    <property type="gene ID" value="AET2Gv20693500"/>
</dbReference>
<feature type="transmembrane region" description="Helical" evidence="1">
    <location>
        <begin position="6"/>
        <end position="22"/>
    </location>
</feature>
<dbReference type="AlphaFoldDB" id="A0A453C0R1"/>
<evidence type="ECO:0000313" key="2">
    <source>
        <dbReference type="EnsemblPlants" id="AET2Gv20693500.2"/>
    </source>
</evidence>
<keyword evidence="1" id="KW-0472">Membrane</keyword>
<organism evidence="2 3">
    <name type="scientific">Aegilops tauschii subsp. strangulata</name>
    <name type="common">Goatgrass</name>
    <dbReference type="NCBI Taxonomy" id="200361"/>
    <lineage>
        <taxon>Eukaryota</taxon>
        <taxon>Viridiplantae</taxon>
        <taxon>Streptophyta</taxon>
        <taxon>Embryophyta</taxon>
        <taxon>Tracheophyta</taxon>
        <taxon>Spermatophyta</taxon>
        <taxon>Magnoliopsida</taxon>
        <taxon>Liliopsida</taxon>
        <taxon>Poales</taxon>
        <taxon>Poaceae</taxon>
        <taxon>BOP clade</taxon>
        <taxon>Pooideae</taxon>
        <taxon>Triticodae</taxon>
        <taxon>Triticeae</taxon>
        <taxon>Triticinae</taxon>
        <taxon>Aegilops</taxon>
    </lineage>
</organism>
<reference evidence="3" key="1">
    <citation type="journal article" date="2014" name="Science">
        <title>Ancient hybridizations among the ancestral genomes of bread wheat.</title>
        <authorList>
            <consortium name="International Wheat Genome Sequencing Consortium,"/>
            <person name="Marcussen T."/>
            <person name="Sandve S.R."/>
            <person name="Heier L."/>
            <person name="Spannagl M."/>
            <person name="Pfeifer M."/>
            <person name="Jakobsen K.S."/>
            <person name="Wulff B.B."/>
            <person name="Steuernagel B."/>
            <person name="Mayer K.F."/>
            <person name="Olsen O.A."/>
        </authorList>
    </citation>
    <scope>NUCLEOTIDE SEQUENCE [LARGE SCALE GENOMIC DNA]</scope>
    <source>
        <strain evidence="3">cv. AL8/78</strain>
    </source>
</reference>
<evidence type="ECO:0000256" key="1">
    <source>
        <dbReference type="SAM" id="Phobius"/>
    </source>
</evidence>
<keyword evidence="1" id="KW-0812">Transmembrane</keyword>
<keyword evidence="1" id="KW-1133">Transmembrane helix</keyword>